<name>A0AAD6FFZ8_9TELE</name>
<dbReference type="Proteomes" id="UP001219934">
    <property type="component" value="Unassembled WGS sequence"/>
</dbReference>
<dbReference type="AlphaFoldDB" id="A0AAD6FFZ8"/>
<sequence>MFELRAWIQFTYCRSLYQDNKTGTLEVEPRYVLIGRMSCIVVSAGLMRVGGASVLLLKGLTSALRAGGSLFWESHHCGERPERYGMTVSGTRPAFPLAPAVRAKPEKAAAEIIVCVCMAPAERPEHHGRALPDHFHKYE</sequence>
<proteinExistence type="predicted"/>
<protein>
    <submittedName>
        <fullName evidence="1">Uncharacterized protein</fullName>
    </submittedName>
</protein>
<gene>
    <name evidence="1" type="ORF">JOQ06_010714</name>
</gene>
<dbReference type="EMBL" id="JAPTMU010000014">
    <property type="protein sequence ID" value="KAJ4932289.1"/>
    <property type="molecule type" value="Genomic_DNA"/>
</dbReference>
<comment type="caution">
    <text evidence="1">The sequence shown here is derived from an EMBL/GenBank/DDBJ whole genome shotgun (WGS) entry which is preliminary data.</text>
</comment>
<evidence type="ECO:0000313" key="1">
    <source>
        <dbReference type="EMBL" id="KAJ4932289.1"/>
    </source>
</evidence>
<accession>A0AAD6FFZ8</accession>
<evidence type="ECO:0000313" key="2">
    <source>
        <dbReference type="Proteomes" id="UP001219934"/>
    </source>
</evidence>
<reference evidence="1" key="1">
    <citation type="submission" date="2022-11" db="EMBL/GenBank/DDBJ databases">
        <title>Chromosome-level genome of Pogonophryne albipinna.</title>
        <authorList>
            <person name="Jo E."/>
        </authorList>
    </citation>
    <scope>NUCLEOTIDE SEQUENCE</scope>
    <source>
        <strain evidence="1">SGF0006</strain>
        <tissue evidence="1">Muscle</tissue>
    </source>
</reference>
<keyword evidence="2" id="KW-1185">Reference proteome</keyword>
<organism evidence="1 2">
    <name type="scientific">Pogonophryne albipinna</name>
    <dbReference type="NCBI Taxonomy" id="1090488"/>
    <lineage>
        <taxon>Eukaryota</taxon>
        <taxon>Metazoa</taxon>
        <taxon>Chordata</taxon>
        <taxon>Craniata</taxon>
        <taxon>Vertebrata</taxon>
        <taxon>Euteleostomi</taxon>
        <taxon>Actinopterygii</taxon>
        <taxon>Neopterygii</taxon>
        <taxon>Teleostei</taxon>
        <taxon>Neoteleostei</taxon>
        <taxon>Acanthomorphata</taxon>
        <taxon>Eupercaria</taxon>
        <taxon>Perciformes</taxon>
        <taxon>Notothenioidei</taxon>
        <taxon>Pogonophryne</taxon>
    </lineage>
</organism>